<dbReference type="Proteomes" id="UP000073492">
    <property type="component" value="Unassembled WGS sequence"/>
</dbReference>
<name>A0A139IN21_9PEZI</name>
<dbReference type="OrthoDB" id="427030at2759"/>
<dbReference type="FunFam" id="3.30.160.60:FF:000557">
    <property type="entry name" value="zinc finger and SCAN domain-containing protein 29"/>
    <property type="match status" value="1"/>
</dbReference>
<dbReference type="STRING" id="113226.A0A139IN21"/>
<protein>
    <recommendedName>
        <fullName evidence="7">C2H2-type domain-containing protein</fullName>
    </recommendedName>
</protein>
<dbReference type="FunFam" id="3.30.160.60:FF:002157">
    <property type="entry name" value="Transcription factor"/>
    <property type="match status" value="1"/>
</dbReference>
<dbReference type="InterPro" id="IPR013087">
    <property type="entry name" value="Znf_C2H2_type"/>
</dbReference>
<reference evidence="8 9" key="1">
    <citation type="submission" date="2015-07" db="EMBL/GenBank/DDBJ databases">
        <title>Comparative genomics of the Sigatoka disease complex on banana suggests a link between parallel evolutionary changes in Pseudocercospora fijiensis and Pseudocercospora eumusae and increased virulence on the banana host.</title>
        <authorList>
            <person name="Chang T.-C."/>
            <person name="Salvucci A."/>
            <person name="Crous P.W."/>
            <person name="Stergiopoulos I."/>
        </authorList>
    </citation>
    <scope>NUCLEOTIDE SEQUENCE [LARGE SCALE GENOMIC DNA]</scope>
    <source>
        <strain evidence="8 9">CBS 116634</strain>
    </source>
</reference>
<dbReference type="PROSITE" id="PS50157">
    <property type="entry name" value="ZINC_FINGER_C2H2_2"/>
    <property type="match status" value="4"/>
</dbReference>
<dbReference type="Pfam" id="PF00096">
    <property type="entry name" value="zf-C2H2"/>
    <property type="match status" value="4"/>
</dbReference>
<evidence type="ECO:0000259" key="7">
    <source>
        <dbReference type="PROSITE" id="PS50157"/>
    </source>
</evidence>
<evidence type="ECO:0000256" key="6">
    <source>
        <dbReference type="SAM" id="MobiDB-lite"/>
    </source>
</evidence>
<dbReference type="EMBL" id="LFZO01000044">
    <property type="protein sequence ID" value="KXT16143.1"/>
    <property type="molecule type" value="Genomic_DNA"/>
</dbReference>
<dbReference type="GO" id="GO:0000978">
    <property type="term" value="F:RNA polymerase II cis-regulatory region sequence-specific DNA binding"/>
    <property type="evidence" value="ECO:0007669"/>
    <property type="project" value="UniProtKB-ARBA"/>
</dbReference>
<evidence type="ECO:0000313" key="8">
    <source>
        <dbReference type="EMBL" id="KXT16143.1"/>
    </source>
</evidence>
<feature type="domain" description="C2H2-type" evidence="7">
    <location>
        <begin position="402"/>
        <end position="427"/>
    </location>
</feature>
<dbReference type="PROSITE" id="PS00028">
    <property type="entry name" value="ZINC_FINGER_C2H2_1"/>
    <property type="match status" value="4"/>
</dbReference>
<keyword evidence="3 5" id="KW-0863">Zinc-finger</keyword>
<evidence type="ECO:0000256" key="2">
    <source>
        <dbReference type="ARBA" id="ARBA00022737"/>
    </source>
</evidence>
<dbReference type="Gene3D" id="3.30.160.60">
    <property type="entry name" value="Classic Zinc Finger"/>
    <property type="match status" value="4"/>
</dbReference>
<comment type="caution">
    <text evidence="8">The sequence shown here is derived from an EMBL/GenBank/DDBJ whole genome shotgun (WGS) entry which is preliminary data.</text>
</comment>
<dbReference type="AlphaFoldDB" id="A0A139IN21"/>
<feature type="domain" description="C2H2-type" evidence="7">
    <location>
        <begin position="314"/>
        <end position="343"/>
    </location>
</feature>
<gene>
    <name evidence="8" type="ORF">AC579_5106</name>
</gene>
<dbReference type="SUPFAM" id="SSF57667">
    <property type="entry name" value="beta-beta-alpha zinc fingers"/>
    <property type="match status" value="2"/>
</dbReference>
<dbReference type="GO" id="GO:0008270">
    <property type="term" value="F:zinc ion binding"/>
    <property type="evidence" value="ECO:0007669"/>
    <property type="project" value="UniProtKB-KW"/>
</dbReference>
<accession>A0A139IN21</accession>
<dbReference type="InterPro" id="IPR036236">
    <property type="entry name" value="Znf_C2H2_sf"/>
</dbReference>
<keyword evidence="2" id="KW-0677">Repeat</keyword>
<dbReference type="FunFam" id="3.30.160.60:FF:000072">
    <property type="entry name" value="zinc finger protein 143 isoform X1"/>
    <property type="match status" value="2"/>
</dbReference>
<keyword evidence="1" id="KW-0479">Metal-binding</keyword>
<keyword evidence="9" id="KW-1185">Reference proteome</keyword>
<dbReference type="PANTHER" id="PTHR23235">
    <property type="entry name" value="KRUEPPEL-LIKE TRANSCRIPTION FACTOR"/>
    <property type="match status" value="1"/>
</dbReference>
<evidence type="ECO:0000256" key="3">
    <source>
        <dbReference type="ARBA" id="ARBA00022771"/>
    </source>
</evidence>
<evidence type="ECO:0000256" key="5">
    <source>
        <dbReference type="PROSITE-ProRule" id="PRU00042"/>
    </source>
</evidence>
<proteinExistence type="predicted"/>
<evidence type="ECO:0000313" key="9">
    <source>
        <dbReference type="Proteomes" id="UP000073492"/>
    </source>
</evidence>
<feature type="domain" description="C2H2-type" evidence="7">
    <location>
        <begin position="374"/>
        <end position="401"/>
    </location>
</feature>
<feature type="region of interest" description="Disordered" evidence="6">
    <location>
        <begin position="489"/>
        <end position="517"/>
    </location>
</feature>
<feature type="region of interest" description="Disordered" evidence="6">
    <location>
        <begin position="288"/>
        <end position="311"/>
    </location>
</feature>
<organism evidence="8 9">
    <name type="scientific">Pseudocercospora musae</name>
    <dbReference type="NCBI Taxonomy" id="113226"/>
    <lineage>
        <taxon>Eukaryota</taxon>
        <taxon>Fungi</taxon>
        <taxon>Dikarya</taxon>
        <taxon>Ascomycota</taxon>
        <taxon>Pezizomycotina</taxon>
        <taxon>Dothideomycetes</taxon>
        <taxon>Dothideomycetidae</taxon>
        <taxon>Mycosphaerellales</taxon>
        <taxon>Mycosphaerellaceae</taxon>
        <taxon>Pseudocercospora</taxon>
    </lineage>
</organism>
<evidence type="ECO:0000256" key="1">
    <source>
        <dbReference type="ARBA" id="ARBA00022723"/>
    </source>
</evidence>
<evidence type="ECO:0000256" key="4">
    <source>
        <dbReference type="ARBA" id="ARBA00022833"/>
    </source>
</evidence>
<sequence>MAARCISCGIELSPLTFRHPREHGPTCIAHVYMIGSTIAIQRLDVHGQELFPLGSAYLNPSCHQEALHMPEGSICVTLNCFTLAPDTHRHLQHDGRPKAPSQLLQRRLSQAHFNAMEVQGMMAQFSMAFRPDATATIPLQMLQAQEQQRLAMHAASVAPSELFNTHPGQTMNNSMYMDNSAFQTPYSIPLGMNNATFGSLAWPASINTNQNAMAVPPVVRNESYSSVEGSEPSIKTEDRSPIQPCQVFFDATAYASSPESQTATDSSEETKPVVFSTEIDTLMKAIQMKTQPAEQREAPKPKPATTNNKPKKRYTCDVPDCGKAFYQKTHLEIHTRAHTGIKPFLCKEPSCGQRFSQLGNLKTHERRHTGERPYHCDICGKTFAQHGNVRAHKIVHTAAKPFTCKLDNCNKQFTQLGNLKSHQNKFHVETIRRLKSRFENIKAGDVVETWEKDMWEYFAGLYKNCNKGIKGRGKDRRISTTSLSVAHRRDSIASAESSSGGGLGMHSRHDLLTGTIH</sequence>
<feature type="domain" description="C2H2-type" evidence="7">
    <location>
        <begin position="344"/>
        <end position="373"/>
    </location>
</feature>
<keyword evidence="4" id="KW-0862">Zinc</keyword>
<dbReference type="SMART" id="SM00355">
    <property type="entry name" value="ZnF_C2H2"/>
    <property type="match status" value="4"/>
</dbReference>
<dbReference type="GO" id="GO:0000981">
    <property type="term" value="F:DNA-binding transcription factor activity, RNA polymerase II-specific"/>
    <property type="evidence" value="ECO:0007669"/>
    <property type="project" value="UniProtKB-ARBA"/>
</dbReference>
<dbReference type="PANTHER" id="PTHR23235:SF120">
    <property type="entry name" value="KRUPPEL-LIKE FACTOR 15"/>
    <property type="match status" value="1"/>
</dbReference>